<dbReference type="AlphaFoldDB" id="A0A834CEQ4"/>
<evidence type="ECO:0000313" key="2">
    <source>
        <dbReference type="EMBL" id="KAF6731077.1"/>
    </source>
</evidence>
<accession>A0A834CEQ4</accession>
<name>A0A834CEQ4_ORYME</name>
<reference evidence="2" key="1">
    <citation type="journal article" name="BMC Genomics">
        <title>Long-read sequencing and de novo genome assembly of marine medaka (Oryzias melastigma).</title>
        <authorList>
            <person name="Liang P."/>
            <person name="Saqib H.S.A."/>
            <person name="Ni X."/>
            <person name="Shen Y."/>
        </authorList>
    </citation>
    <scope>NUCLEOTIDE SEQUENCE</scope>
    <source>
        <strain evidence="2">Bigg-433</strain>
    </source>
</reference>
<proteinExistence type="predicted"/>
<evidence type="ECO:0000313" key="3">
    <source>
        <dbReference type="Proteomes" id="UP000646548"/>
    </source>
</evidence>
<dbReference type="Proteomes" id="UP000646548">
    <property type="component" value="Unassembled WGS sequence"/>
</dbReference>
<organism evidence="2 3">
    <name type="scientific">Oryzias melastigma</name>
    <name type="common">Marine medaka</name>
    <dbReference type="NCBI Taxonomy" id="30732"/>
    <lineage>
        <taxon>Eukaryota</taxon>
        <taxon>Metazoa</taxon>
        <taxon>Chordata</taxon>
        <taxon>Craniata</taxon>
        <taxon>Vertebrata</taxon>
        <taxon>Euteleostomi</taxon>
        <taxon>Actinopterygii</taxon>
        <taxon>Neopterygii</taxon>
        <taxon>Teleostei</taxon>
        <taxon>Neoteleostei</taxon>
        <taxon>Acanthomorphata</taxon>
        <taxon>Ovalentaria</taxon>
        <taxon>Atherinomorphae</taxon>
        <taxon>Beloniformes</taxon>
        <taxon>Adrianichthyidae</taxon>
        <taxon>Oryziinae</taxon>
        <taxon>Oryzias</taxon>
    </lineage>
</organism>
<sequence>MSEDQINTSFGKRRPSLEVFPHLCSEPPAAFIFPSSRLKGNGQPGLFSCGMSGSSQPHPPPPKPPSTAVKTGLHPLLLCPIFGVSPPPPPRRSSMETDESKNDTVTPICCSRHTFH</sequence>
<comment type="caution">
    <text evidence="2">The sequence shown here is derived from an EMBL/GenBank/DDBJ whole genome shotgun (WGS) entry which is preliminary data.</text>
</comment>
<protein>
    <submittedName>
        <fullName evidence="2">Uncharacterized protein</fullName>
    </submittedName>
</protein>
<evidence type="ECO:0000256" key="1">
    <source>
        <dbReference type="SAM" id="MobiDB-lite"/>
    </source>
</evidence>
<feature type="region of interest" description="Disordered" evidence="1">
    <location>
        <begin position="85"/>
        <end position="116"/>
    </location>
</feature>
<feature type="region of interest" description="Disordered" evidence="1">
    <location>
        <begin position="43"/>
        <end position="69"/>
    </location>
</feature>
<dbReference type="EMBL" id="WKFB01000219">
    <property type="protein sequence ID" value="KAF6731077.1"/>
    <property type="molecule type" value="Genomic_DNA"/>
</dbReference>
<gene>
    <name evidence="2" type="ORF">FQA47_005141</name>
</gene>
<feature type="compositionally biased region" description="Basic and acidic residues" evidence="1">
    <location>
        <begin position="93"/>
        <end position="102"/>
    </location>
</feature>